<protein>
    <submittedName>
        <fullName evidence="2">Glyoxalase</fullName>
    </submittedName>
</protein>
<gene>
    <name evidence="2" type="ORF">DC345_00860</name>
</gene>
<dbReference type="InterPro" id="IPR004360">
    <property type="entry name" value="Glyas_Fos-R_dOase_dom"/>
</dbReference>
<comment type="caution">
    <text evidence="2">The sequence shown here is derived from an EMBL/GenBank/DDBJ whole genome shotgun (WGS) entry which is preliminary data.</text>
</comment>
<dbReference type="InterPro" id="IPR029068">
    <property type="entry name" value="Glyas_Bleomycin-R_OHBP_Dase"/>
</dbReference>
<sequence length="142" mass="15739">MVPQRVSLVTIGAMHLPELRSFYQKLGWSENAISSDQYSVFETTGVLLSLYPIQELEKDTGMIFSASDGLKGTLLAINVDQAEDVDDTIVNIRAAGGNVIREPYDAAWGGRIAYFLDPENNCWEVTWNPTAVFDEKGAMITF</sequence>
<dbReference type="SUPFAM" id="SSF54593">
    <property type="entry name" value="Glyoxalase/Bleomycin resistance protein/Dihydroxybiphenyl dioxygenase"/>
    <property type="match status" value="1"/>
</dbReference>
<evidence type="ECO:0000313" key="2">
    <source>
        <dbReference type="EMBL" id="RAW19360.1"/>
    </source>
</evidence>
<evidence type="ECO:0000259" key="1">
    <source>
        <dbReference type="PROSITE" id="PS51819"/>
    </source>
</evidence>
<organism evidence="2 3">
    <name type="scientific">Paenibacillus taichungensis</name>
    <dbReference type="NCBI Taxonomy" id="484184"/>
    <lineage>
        <taxon>Bacteria</taxon>
        <taxon>Bacillati</taxon>
        <taxon>Bacillota</taxon>
        <taxon>Bacilli</taxon>
        <taxon>Bacillales</taxon>
        <taxon>Paenibacillaceae</taxon>
        <taxon>Paenibacillus</taxon>
    </lineage>
</organism>
<reference evidence="2 3" key="1">
    <citation type="submission" date="2018-04" db="EMBL/GenBank/DDBJ databases">
        <title>Paenibacillus taichungensis Genome sequencing and assembly.</title>
        <authorList>
            <person name="Xu J."/>
            <person name="Rensing C."/>
            <person name="Mazhar H.S."/>
        </authorList>
    </citation>
    <scope>NUCLEOTIDE SEQUENCE [LARGE SCALE GENOMIC DNA]</scope>
    <source>
        <strain evidence="2 3">NC1</strain>
    </source>
</reference>
<dbReference type="Gene3D" id="3.10.180.10">
    <property type="entry name" value="2,3-Dihydroxybiphenyl 1,2-Dioxygenase, domain 1"/>
    <property type="match status" value="1"/>
</dbReference>
<name>A0A329R4C3_9BACL</name>
<dbReference type="EMBL" id="QEVW01000001">
    <property type="protein sequence ID" value="RAW19360.1"/>
    <property type="molecule type" value="Genomic_DNA"/>
</dbReference>
<dbReference type="PANTHER" id="PTHR36503">
    <property type="entry name" value="BLR2520 PROTEIN"/>
    <property type="match status" value="1"/>
</dbReference>
<dbReference type="AlphaFoldDB" id="A0A329R4C3"/>
<dbReference type="Pfam" id="PF00903">
    <property type="entry name" value="Glyoxalase"/>
    <property type="match status" value="1"/>
</dbReference>
<evidence type="ECO:0000313" key="3">
    <source>
        <dbReference type="Proteomes" id="UP000250642"/>
    </source>
</evidence>
<dbReference type="PANTHER" id="PTHR36503:SF1">
    <property type="entry name" value="BLR2520 PROTEIN"/>
    <property type="match status" value="1"/>
</dbReference>
<dbReference type="Proteomes" id="UP000250642">
    <property type="component" value="Unassembled WGS sequence"/>
</dbReference>
<dbReference type="InterPro" id="IPR037523">
    <property type="entry name" value="VOC_core"/>
</dbReference>
<accession>A0A329R4C3</accession>
<feature type="domain" description="VOC" evidence="1">
    <location>
        <begin position="5"/>
        <end position="128"/>
    </location>
</feature>
<dbReference type="PROSITE" id="PS51819">
    <property type="entry name" value="VOC"/>
    <property type="match status" value="1"/>
</dbReference>
<proteinExistence type="predicted"/>
<dbReference type="RefSeq" id="WP_064639720.1">
    <property type="nucleotide sequence ID" value="NZ_QEVW01000001.1"/>
</dbReference>